<dbReference type="Proteomes" id="UP001352223">
    <property type="component" value="Unassembled WGS sequence"/>
</dbReference>
<reference evidence="1 2" key="1">
    <citation type="submission" date="2022-10" db="EMBL/GenBank/DDBJ databases">
        <authorList>
            <person name="Xie J."/>
            <person name="Shen N."/>
        </authorList>
    </citation>
    <scope>NUCLEOTIDE SEQUENCE [LARGE SCALE GENOMIC DNA]</scope>
    <source>
        <strain evidence="1 2">DSM 41681</strain>
    </source>
</reference>
<keyword evidence="2" id="KW-1185">Reference proteome</keyword>
<dbReference type="SUPFAM" id="SSF63737">
    <property type="entry name" value="Leukotriene A4 hydrolase N-terminal domain"/>
    <property type="match status" value="1"/>
</dbReference>
<name>A0ABU6C764_9ACTN</name>
<comment type="caution">
    <text evidence="1">The sequence shown here is derived from an EMBL/GenBank/DDBJ whole genome shotgun (WGS) entry which is preliminary data.</text>
</comment>
<proteinExistence type="predicted"/>
<dbReference type="RefSeq" id="WP_324767668.1">
    <property type="nucleotide sequence ID" value="NZ_BAAATS010000042.1"/>
</dbReference>
<dbReference type="InterPro" id="IPR042097">
    <property type="entry name" value="Aminopeptidase_N-like_N_sf"/>
</dbReference>
<gene>
    <name evidence="1" type="ORF">OKJ48_09950</name>
</gene>
<evidence type="ECO:0000313" key="1">
    <source>
        <dbReference type="EMBL" id="MEB3960563.1"/>
    </source>
</evidence>
<dbReference type="EMBL" id="JAOZYB010000056">
    <property type="protein sequence ID" value="MEB3960563.1"/>
    <property type="molecule type" value="Genomic_DNA"/>
</dbReference>
<organism evidence="1 2">
    <name type="scientific">Streptomyces kunmingensis</name>
    <dbReference type="NCBI Taxonomy" id="68225"/>
    <lineage>
        <taxon>Bacteria</taxon>
        <taxon>Bacillati</taxon>
        <taxon>Actinomycetota</taxon>
        <taxon>Actinomycetes</taxon>
        <taxon>Kitasatosporales</taxon>
        <taxon>Streptomycetaceae</taxon>
        <taxon>Streptomyces</taxon>
    </lineage>
</organism>
<accession>A0ABU6C764</accession>
<protein>
    <submittedName>
        <fullName evidence="1">Uncharacterized protein</fullName>
    </submittedName>
</protein>
<sequence length="116" mass="12230">MATGYGGKMIFPADHHPSRRAPITFRVPTPAGLTAIADGRLVDRSTRPDGRVRWTYGSEQPGAAQLAQLAIGRFQLIDSKGPGGPPLRDVVPDALVAPTSGTATWRPSIWPDCAGG</sequence>
<evidence type="ECO:0000313" key="2">
    <source>
        <dbReference type="Proteomes" id="UP001352223"/>
    </source>
</evidence>